<feature type="domain" description="Major facilitator superfamily (MFS) profile" evidence="9">
    <location>
        <begin position="41"/>
        <end position="493"/>
    </location>
</feature>
<dbReference type="PANTHER" id="PTHR24064">
    <property type="entry name" value="SOLUTE CARRIER FAMILY 22 MEMBER"/>
    <property type="match status" value="1"/>
</dbReference>
<feature type="transmembrane region" description="Helical" evidence="8">
    <location>
        <begin position="323"/>
        <end position="340"/>
    </location>
</feature>
<gene>
    <name evidence="10" type="ORF">LIER_28305</name>
</gene>
<feature type="transmembrane region" description="Helical" evidence="8">
    <location>
        <begin position="442"/>
        <end position="462"/>
    </location>
</feature>
<feature type="transmembrane region" description="Helical" evidence="8">
    <location>
        <begin position="42"/>
        <end position="64"/>
    </location>
</feature>
<dbReference type="GO" id="GO:0022857">
    <property type="term" value="F:transmembrane transporter activity"/>
    <property type="evidence" value="ECO:0007669"/>
    <property type="project" value="InterPro"/>
</dbReference>
<comment type="subcellular location">
    <subcellularLocation>
        <location evidence="1">Membrane</location>
        <topology evidence="1">Multi-pass membrane protein</topology>
    </subcellularLocation>
</comment>
<evidence type="ECO:0000256" key="3">
    <source>
        <dbReference type="ARBA" id="ARBA00022989"/>
    </source>
</evidence>
<keyword evidence="4 8" id="KW-0472">Membrane</keyword>
<dbReference type="Proteomes" id="UP001454036">
    <property type="component" value="Unassembled WGS sequence"/>
</dbReference>
<feature type="transmembrane region" description="Helical" evidence="8">
    <location>
        <begin position="380"/>
        <end position="406"/>
    </location>
</feature>
<dbReference type="InterPro" id="IPR005828">
    <property type="entry name" value="MFS_sugar_transport-like"/>
</dbReference>
<evidence type="ECO:0000313" key="11">
    <source>
        <dbReference type="Proteomes" id="UP001454036"/>
    </source>
</evidence>
<dbReference type="PROSITE" id="PS50850">
    <property type="entry name" value="MFS"/>
    <property type="match status" value="1"/>
</dbReference>
<feature type="transmembrane region" description="Helical" evidence="8">
    <location>
        <begin position="352"/>
        <end position="373"/>
    </location>
</feature>
<feature type="transmembrane region" description="Helical" evidence="8">
    <location>
        <begin position="149"/>
        <end position="166"/>
    </location>
</feature>
<dbReference type="InterPro" id="IPR036259">
    <property type="entry name" value="MFS_trans_sf"/>
</dbReference>
<evidence type="ECO:0000256" key="8">
    <source>
        <dbReference type="SAM" id="Phobius"/>
    </source>
</evidence>
<keyword evidence="2 8" id="KW-0812">Transmembrane</keyword>
<keyword evidence="3 8" id="KW-1133">Transmembrane helix</keyword>
<protein>
    <submittedName>
        <fullName evidence="10">Secondary carrier transporter</fullName>
    </submittedName>
</protein>
<evidence type="ECO:0000256" key="5">
    <source>
        <dbReference type="ARBA" id="ARBA00044504"/>
    </source>
</evidence>
<accession>A0AAV3RIN7</accession>
<evidence type="ECO:0000256" key="1">
    <source>
        <dbReference type="ARBA" id="ARBA00004141"/>
    </source>
</evidence>
<evidence type="ECO:0000256" key="4">
    <source>
        <dbReference type="ARBA" id="ARBA00023136"/>
    </source>
</evidence>
<dbReference type="Gene3D" id="1.20.1250.20">
    <property type="entry name" value="MFS general substrate transporter like domains"/>
    <property type="match status" value="1"/>
</dbReference>
<organism evidence="10 11">
    <name type="scientific">Lithospermum erythrorhizon</name>
    <name type="common">Purple gromwell</name>
    <name type="synonym">Lithospermum officinale var. erythrorhizon</name>
    <dbReference type="NCBI Taxonomy" id="34254"/>
    <lineage>
        <taxon>Eukaryota</taxon>
        <taxon>Viridiplantae</taxon>
        <taxon>Streptophyta</taxon>
        <taxon>Embryophyta</taxon>
        <taxon>Tracheophyta</taxon>
        <taxon>Spermatophyta</taxon>
        <taxon>Magnoliopsida</taxon>
        <taxon>eudicotyledons</taxon>
        <taxon>Gunneridae</taxon>
        <taxon>Pentapetalae</taxon>
        <taxon>asterids</taxon>
        <taxon>lamiids</taxon>
        <taxon>Boraginales</taxon>
        <taxon>Boraginaceae</taxon>
        <taxon>Boraginoideae</taxon>
        <taxon>Lithospermeae</taxon>
        <taxon>Lithospermum</taxon>
    </lineage>
</organism>
<comment type="similarity">
    <text evidence="5">Belongs to the major facilitator superfamily. Phosphate:H(+) symporter (TC 2.A.1.9) family.</text>
</comment>
<feature type="compositionally biased region" description="Basic and acidic residues" evidence="7">
    <location>
        <begin position="15"/>
        <end position="24"/>
    </location>
</feature>
<feature type="transmembrane region" description="Helical" evidence="8">
    <location>
        <begin position="412"/>
        <end position="430"/>
    </location>
</feature>
<name>A0AAV3RIN7_LITER</name>
<proteinExistence type="inferred from homology"/>
<evidence type="ECO:0000256" key="6">
    <source>
        <dbReference type="ARBA" id="ARBA00049011"/>
    </source>
</evidence>
<dbReference type="SUPFAM" id="SSF103473">
    <property type="entry name" value="MFS general substrate transporter"/>
    <property type="match status" value="1"/>
</dbReference>
<evidence type="ECO:0000256" key="2">
    <source>
        <dbReference type="ARBA" id="ARBA00022692"/>
    </source>
</evidence>
<dbReference type="EMBL" id="BAABME010009374">
    <property type="protein sequence ID" value="GAA0175048.1"/>
    <property type="molecule type" value="Genomic_DNA"/>
</dbReference>
<feature type="region of interest" description="Disordered" evidence="7">
    <location>
        <begin position="1"/>
        <end position="24"/>
    </location>
</feature>
<feature type="transmembrane region" description="Helical" evidence="8">
    <location>
        <begin position="172"/>
        <end position="195"/>
    </location>
</feature>
<dbReference type="InterPro" id="IPR020846">
    <property type="entry name" value="MFS_dom"/>
</dbReference>
<feature type="compositionally biased region" description="Polar residues" evidence="7">
    <location>
        <begin position="1"/>
        <end position="11"/>
    </location>
</feature>
<dbReference type="GO" id="GO:0016020">
    <property type="term" value="C:membrane"/>
    <property type="evidence" value="ECO:0007669"/>
    <property type="project" value="UniProtKB-SubCell"/>
</dbReference>
<reference evidence="10 11" key="1">
    <citation type="submission" date="2024-01" db="EMBL/GenBank/DDBJ databases">
        <title>The complete chloroplast genome sequence of Lithospermum erythrorhizon: insights into the phylogenetic relationship among Boraginaceae species and the maternal lineages of purple gromwells.</title>
        <authorList>
            <person name="Okada T."/>
            <person name="Watanabe K."/>
        </authorList>
    </citation>
    <scope>NUCLEOTIDE SEQUENCE [LARGE SCALE GENOMIC DNA]</scope>
</reference>
<feature type="transmembrane region" description="Helical" evidence="8">
    <location>
        <begin position="207"/>
        <end position="229"/>
    </location>
</feature>
<keyword evidence="11" id="KW-1185">Reference proteome</keyword>
<comment type="caution">
    <text evidence="10">The sequence shown here is derived from an EMBL/GenBank/DDBJ whole genome shotgun (WGS) entry which is preliminary data.</text>
</comment>
<feature type="transmembrane region" description="Helical" evidence="8">
    <location>
        <begin position="235"/>
        <end position="257"/>
    </location>
</feature>
<evidence type="ECO:0000313" key="10">
    <source>
        <dbReference type="EMBL" id="GAA0175048.1"/>
    </source>
</evidence>
<evidence type="ECO:0000256" key="7">
    <source>
        <dbReference type="SAM" id="MobiDB-lite"/>
    </source>
</evidence>
<dbReference type="AlphaFoldDB" id="A0AAV3RIN7"/>
<evidence type="ECO:0000259" key="9">
    <source>
        <dbReference type="PROSITE" id="PS50850"/>
    </source>
</evidence>
<dbReference type="Pfam" id="PF00083">
    <property type="entry name" value="Sugar_tr"/>
    <property type="match status" value="1"/>
</dbReference>
<sequence>MPDSSESSAPLLNNHHQDEHYSKPSNDELIEPYLSGIRWPQVLNAMLGFLPSFFAAQVTFVTIFTDSKPSWHCMQESPICNSSSNICQLQENAWSWDKPAQTSIISEWFLDCASNAIVEGLPASSFFIGSLVAGFCLSFIGDQFGRKKLLFVSSLIMSGASFFAAFSNNVWLYSAMRFVSGLGRAAIGTCALVLATESVGKKWQGKLGSVGFLVFTLGFLILPLMAFLVRDSSWRVIYLMISIPGILYCIALQLFAYESPRWLLTQGRVKEAVEVLKAFAGPDSKDLSWNFNLENRHQKVKKGNSMLSFFRILSESRALSRQLILLLIISFGIGLVYYGASLGVGSLGFDLYWGAAFNAVLQVISFFVVYVSITKLKRKISLLGLAFLSGVCCISIPLCTMFGLHFQVVLELLSFFSASTAFSITLIYTAELFPTEARNSAVAIVWQALMLGGVVSPVMIAAGGDSNILSFGLFGVCIIATGSLVLFLPETIGVVSSAGTSNGEQDGNGEAIA</sequence>
<feature type="transmembrane region" description="Helical" evidence="8">
    <location>
        <begin position="468"/>
        <end position="488"/>
    </location>
</feature>
<comment type="catalytic activity">
    <reaction evidence="6">
        <text>phosphate(in) + H(+)(in) = phosphate(out) + H(+)(out)</text>
        <dbReference type="Rhea" id="RHEA:29939"/>
        <dbReference type="ChEBI" id="CHEBI:15378"/>
        <dbReference type="ChEBI" id="CHEBI:43474"/>
    </reaction>
    <physiologicalReaction direction="right-to-left" evidence="6">
        <dbReference type="Rhea" id="RHEA:29941"/>
    </physiologicalReaction>
</comment>